<gene>
    <name evidence="1" type="ORF">ARN_24520</name>
</gene>
<dbReference type="EMBL" id="FN545242">
    <property type="protein sequence ID" value="CBA74684.1"/>
    <property type="molecule type" value="Genomic_DNA"/>
</dbReference>
<evidence type="ECO:0000313" key="1">
    <source>
        <dbReference type="EMBL" id="CBA74684.1"/>
    </source>
</evidence>
<accession>D2U1L8</accession>
<dbReference type="AlphaFoldDB" id="D2U1L8"/>
<name>D2U1L8_9GAMM</name>
<proteinExistence type="predicted"/>
<protein>
    <submittedName>
        <fullName evidence="1">Uncharacterized protein</fullName>
    </submittedName>
</protein>
<reference evidence="1" key="1">
    <citation type="journal article" date="2010" name="Insect Mol. Biol.">
        <title>The draft genome sequence of Arsenophonus nasoniae, son-killer bacterium of Nasonia vitripennis, reveals genes associated with virulence and symbiosis.</title>
        <authorList>
            <person name="Wilkes T."/>
            <person name="Darby A.C."/>
            <person name="Choi J."/>
            <person name="Colborne J.K."/>
            <person name="Werren J.H."/>
            <person name="Hurst G.D.D."/>
        </authorList>
    </citation>
    <scope>NUCLEOTIDE SEQUENCE</scope>
</reference>
<organism evidence="1">
    <name type="scientific">Arsenophonus nasoniae</name>
    <name type="common">son-killer infecting Nasonia vitripennis</name>
    <dbReference type="NCBI Taxonomy" id="638"/>
    <lineage>
        <taxon>Bacteria</taxon>
        <taxon>Pseudomonadati</taxon>
        <taxon>Pseudomonadota</taxon>
        <taxon>Gammaproteobacteria</taxon>
        <taxon>Enterobacterales</taxon>
        <taxon>Morganellaceae</taxon>
        <taxon>Arsenophonus</taxon>
    </lineage>
</organism>
<sequence>MSGSLVFFFLARNWLLGSEKKLSTGWGCFNNVFLVFLLVLHPKFPMEFKGLDVNR</sequence>